<proteinExistence type="inferred from homology"/>
<evidence type="ECO:0000313" key="9">
    <source>
        <dbReference type="EMBL" id="MDN4518975.1"/>
    </source>
</evidence>
<dbReference type="RefSeq" id="WP_208672930.1">
    <property type="nucleotide sequence ID" value="NZ_CP070380.1"/>
</dbReference>
<dbReference type="InterPro" id="IPR027417">
    <property type="entry name" value="P-loop_NTPase"/>
</dbReference>
<comment type="similarity">
    <text evidence="2">In the C-terminal section; belongs to the UPF0157 (GrpB) family.</text>
</comment>
<comment type="pathway">
    <text evidence="7">Cofactor biosynthesis; coenzyme A biosynthesis; CoA from (R)-pantothenate: step 5/5.</text>
</comment>
<dbReference type="Gene3D" id="3.30.460.10">
    <property type="entry name" value="Beta Polymerase, domain 2"/>
    <property type="match status" value="1"/>
</dbReference>
<dbReference type="EC" id="2.7.1.24" evidence="7 8"/>
<dbReference type="InterPro" id="IPR043519">
    <property type="entry name" value="NT_sf"/>
</dbReference>
<comment type="caution">
    <text evidence="9">The sequence shown here is derived from an EMBL/GenBank/DDBJ whole genome shotgun (WGS) entry which is preliminary data.</text>
</comment>
<evidence type="ECO:0000256" key="8">
    <source>
        <dbReference type="NCBIfam" id="TIGR00152"/>
    </source>
</evidence>
<accession>A0ABT8HEM4</accession>
<evidence type="ECO:0000256" key="6">
    <source>
        <dbReference type="ARBA" id="ARBA00022993"/>
    </source>
</evidence>
<sequence>MLRIGLTGGIGAGKSTVSATFSELGGIVIDGDVIAREVVEPGTPGLASLVDAFGEAILLPDGALNRSALAAIAFSDEEKRATLNGIVHPLVAHRRSELIDAADEAAVIVEDIPLLVESQMAPMFPLVVIVHADEEVRVKRLIEYRHFTEEDARARIAAQAGEEQRRAVADVWLDNSGSAGELVEKARALWHERIQPFARNLEAGTPAKSEARLVPSDPSWPAQAQRILARLRTACGHRASRVDHIGSTAVPGLDAKDVIDVQVTVASLEVADGLADALLGAGYVRTPVTTDISKPDPRSTVAEFDHEGGDGWLKRLYCSADPGRPTNVHVRVDGRPGQQFALLFVAWLNANPAVRAEYLDVKRRVAAQEHAMTGAYAEAKEPWFLDAYRRAWEWADTTGWRP</sequence>
<dbReference type="PANTHER" id="PTHR10695">
    <property type="entry name" value="DEPHOSPHO-COA KINASE-RELATED"/>
    <property type="match status" value="1"/>
</dbReference>
<keyword evidence="5 7" id="KW-0067">ATP-binding</keyword>
<keyword evidence="7 9" id="KW-0808">Transferase</keyword>
<dbReference type="InterPro" id="IPR001977">
    <property type="entry name" value="Depp_CoAkinase"/>
</dbReference>
<evidence type="ECO:0000256" key="1">
    <source>
        <dbReference type="ARBA" id="ARBA00008826"/>
    </source>
</evidence>
<keyword evidence="4 7" id="KW-0547">Nucleotide-binding</keyword>
<dbReference type="GO" id="GO:0004140">
    <property type="term" value="F:dephospho-CoA kinase activity"/>
    <property type="evidence" value="ECO:0007669"/>
    <property type="project" value="UniProtKB-EC"/>
</dbReference>
<dbReference type="InterPro" id="IPR007344">
    <property type="entry name" value="GrpB/CoaE"/>
</dbReference>
<protein>
    <recommendedName>
        <fullName evidence="7 8">Dephospho-CoA kinase</fullName>
        <ecNumber evidence="7 8">2.7.1.24</ecNumber>
    </recommendedName>
    <alternativeName>
        <fullName evidence="7">Dephosphocoenzyme A kinase</fullName>
    </alternativeName>
</protein>
<dbReference type="SUPFAM" id="SSF52540">
    <property type="entry name" value="P-loop containing nucleoside triphosphate hydrolases"/>
    <property type="match status" value="1"/>
</dbReference>
<comment type="catalytic activity">
    <reaction evidence="7">
        <text>3'-dephospho-CoA + ATP = ADP + CoA + H(+)</text>
        <dbReference type="Rhea" id="RHEA:18245"/>
        <dbReference type="ChEBI" id="CHEBI:15378"/>
        <dbReference type="ChEBI" id="CHEBI:30616"/>
        <dbReference type="ChEBI" id="CHEBI:57287"/>
        <dbReference type="ChEBI" id="CHEBI:57328"/>
        <dbReference type="ChEBI" id="CHEBI:456216"/>
        <dbReference type="EC" id="2.7.1.24"/>
    </reaction>
</comment>
<evidence type="ECO:0000256" key="4">
    <source>
        <dbReference type="ARBA" id="ARBA00022741"/>
    </source>
</evidence>
<dbReference type="Proteomes" id="UP001172687">
    <property type="component" value="Unassembled WGS sequence"/>
</dbReference>
<evidence type="ECO:0000256" key="5">
    <source>
        <dbReference type="ARBA" id="ARBA00022840"/>
    </source>
</evidence>
<dbReference type="NCBIfam" id="TIGR00152">
    <property type="entry name" value="dephospho-CoA kinase"/>
    <property type="match status" value="1"/>
</dbReference>
<comment type="subcellular location">
    <subcellularLocation>
        <location evidence="7">Cytoplasm</location>
    </subcellularLocation>
</comment>
<feature type="binding site" evidence="7">
    <location>
        <begin position="11"/>
        <end position="16"/>
    </location>
    <ligand>
        <name>ATP</name>
        <dbReference type="ChEBI" id="CHEBI:30616"/>
    </ligand>
</feature>
<dbReference type="SUPFAM" id="SSF81301">
    <property type="entry name" value="Nucleotidyltransferase"/>
    <property type="match status" value="1"/>
</dbReference>
<keyword evidence="3 7" id="KW-0963">Cytoplasm</keyword>
<dbReference type="NCBIfam" id="NF002879">
    <property type="entry name" value="PRK03333.1"/>
    <property type="match status" value="1"/>
</dbReference>
<keyword evidence="10" id="KW-1185">Reference proteome</keyword>
<dbReference type="CDD" id="cd02022">
    <property type="entry name" value="DPCK"/>
    <property type="match status" value="1"/>
</dbReference>
<dbReference type="PANTHER" id="PTHR10695:SF46">
    <property type="entry name" value="BIFUNCTIONAL COENZYME A SYNTHASE-RELATED"/>
    <property type="match status" value="1"/>
</dbReference>
<comment type="function">
    <text evidence="7">Catalyzes the phosphorylation of the 3'-hydroxyl group of dephosphocoenzyme A to form coenzyme A.</text>
</comment>
<dbReference type="EMBL" id="JAUHTC010000049">
    <property type="protein sequence ID" value="MDN4518975.1"/>
    <property type="molecule type" value="Genomic_DNA"/>
</dbReference>
<name>A0ABT8HEM4_MYCAO</name>
<organism evidence="9 10">
    <name type="scientific">Mycolicibacterium austroafricanum</name>
    <name type="common">Mycobacterium austroafricanum</name>
    <dbReference type="NCBI Taxonomy" id="39687"/>
    <lineage>
        <taxon>Bacteria</taxon>
        <taxon>Bacillati</taxon>
        <taxon>Actinomycetota</taxon>
        <taxon>Actinomycetes</taxon>
        <taxon>Mycobacteriales</taxon>
        <taxon>Mycobacteriaceae</taxon>
        <taxon>Mycolicibacterium</taxon>
    </lineage>
</organism>
<reference evidence="9" key="1">
    <citation type="submission" date="2023-07" db="EMBL/GenBank/DDBJ databases">
        <title>Degradation of tert-butanol by M. austroafricanum TBA100.</title>
        <authorList>
            <person name="Helbich S."/>
            <person name="Vainshtein Y."/>
        </authorList>
    </citation>
    <scope>NUCLEOTIDE SEQUENCE</scope>
    <source>
        <strain evidence="9">TBA100</strain>
    </source>
</reference>
<evidence type="ECO:0000256" key="2">
    <source>
        <dbReference type="ARBA" id="ARBA00011058"/>
    </source>
</evidence>
<evidence type="ECO:0000313" key="10">
    <source>
        <dbReference type="Proteomes" id="UP001172687"/>
    </source>
</evidence>
<dbReference type="Pfam" id="PF01121">
    <property type="entry name" value="CoaE"/>
    <property type="match status" value="1"/>
</dbReference>
<comment type="similarity">
    <text evidence="1">In the N-terminal section; belongs to the CoaE family.</text>
</comment>
<dbReference type="HAMAP" id="MF_00376">
    <property type="entry name" value="Dephospho_CoA_kinase"/>
    <property type="match status" value="1"/>
</dbReference>
<keyword evidence="7 9" id="KW-0418">Kinase</keyword>
<dbReference type="PROSITE" id="PS51219">
    <property type="entry name" value="DPCK"/>
    <property type="match status" value="1"/>
</dbReference>
<comment type="similarity">
    <text evidence="7">Belongs to the CoaE family.</text>
</comment>
<dbReference type="Gene3D" id="3.40.50.300">
    <property type="entry name" value="P-loop containing nucleotide triphosphate hydrolases"/>
    <property type="match status" value="1"/>
</dbReference>
<dbReference type="Pfam" id="PF04229">
    <property type="entry name" value="GrpB"/>
    <property type="match status" value="1"/>
</dbReference>
<evidence type="ECO:0000256" key="3">
    <source>
        <dbReference type="ARBA" id="ARBA00022490"/>
    </source>
</evidence>
<keyword evidence="6 7" id="KW-0173">Coenzyme A biosynthesis</keyword>
<evidence type="ECO:0000256" key="7">
    <source>
        <dbReference type="HAMAP-Rule" id="MF_00376"/>
    </source>
</evidence>
<gene>
    <name evidence="7 9" type="primary">coaE</name>
    <name evidence="9" type="ORF">QYF68_14230</name>
</gene>